<proteinExistence type="inferred from homology"/>
<evidence type="ECO:0000313" key="11">
    <source>
        <dbReference type="EMBL" id="MDQ0338263.1"/>
    </source>
</evidence>
<dbReference type="InterPro" id="IPR007387">
    <property type="entry name" value="TRAP_DctQ"/>
</dbReference>
<keyword evidence="12" id="KW-1185">Reference proteome</keyword>
<keyword evidence="2" id="KW-0813">Transport</keyword>
<dbReference type="InterPro" id="IPR055348">
    <property type="entry name" value="DctQ"/>
</dbReference>
<sequence length="159" mass="17953">MMDKLRVAMNKMLMITTSVLTVVLVLGALWQVFSRYVLNAPSTFTEELLRFVLIWVAMLGASYAFGTNQHLAIVFLRNKLKGRRQQVVRMINDLLVICFAAVILVKGGYDISISTMTQVSPILKIPMGYVYTILPISGVIIIIYQILNIKDWIGNIKKT</sequence>
<evidence type="ECO:0000256" key="3">
    <source>
        <dbReference type="ARBA" id="ARBA00022475"/>
    </source>
</evidence>
<evidence type="ECO:0000256" key="8">
    <source>
        <dbReference type="ARBA" id="ARBA00038436"/>
    </source>
</evidence>
<accession>A0ABU0CPB7</accession>
<comment type="subcellular location">
    <subcellularLocation>
        <location evidence="1">Cell inner membrane</location>
        <topology evidence="1">Multi-pass membrane protein</topology>
    </subcellularLocation>
</comment>
<evidence type="ECO:0000256" key="1">
    <source>
        <dbReference type="ARBA" id="ARBA00004429"/>
    </source>
</evidence>
<evidence type="ECO:0000256" key="7">
    <source>
        <dbReference type="ARBA" id="ARBA00023136"/>
    </source>
</evidence>
<dbReference type="EMBL" id="JAUSUQ010000003">
    <property type="protein sequence ID" value="MDQ0338263.1"/>
    <property type="molecule type" value="Genomic_DNA"/>
</dbReference>
<dbReference type="PANTHER" id="PTHR35011:SF2">
    <property type="entry name" value="2,3-DIKETO-L-GULONATE TRAP TRANSPORTER SMALL PERMEASE PROTEIN YIAM"/>
    <property type="match status" value="1"/>
</dbReference>
<protein>
    <submittedName>
        <fullName evidence="11">TRAP-type C4-dicarboxylate transport system permease small subunit</fullName>
    </submittedName>
</protein>
<evidence type="ECO:0000256" key="6">
    <source>
        <dbReference type="ARBA" id="ARBA00022989"/>
    </source>
</evidence>
<keyword evidence="5 9" id="KW-0812">Transmembrane</keyword>
<feature type="transmembrane region" description="Helical" evidence="9">
    <location>
        <begin position="87"/>
        <end position="109"/>
    </location>
</feature>
<gene>
    <name evidence="11" type="ORF">J2S00_001047</name>
</gene>
<comment type="caution">
    <text evidence="11">The sequence shown here is derived from an EMBL/GenBank/DDBJ whole genome shotgun (WGS) entry which is preliminary data.</text>
</comment>
<name>A0ABU0CPB7_9BACI</name>
<keyword evidence="7 9" id="KW-0472">Membrane</keyword>
<feature type="domain" description="Tripartite ATP-independent periplasmic transporters DctQ component" evidence="10">
    <location>
        <begin position="25"/>
        <end position="150"/>
    </location>
</feature>
<feature type="transmembrane region" description="Helical" evidence="9">
    <location>
        <begin position="12"/>
        <end position="33"/>
    </location>
</feature>
<evidence type="ECO:0000256" key="9">
    <source>
        <dbReference type="SAM" id="Phobius"/>
    </source>
</evidence>
<comment type="similarity">
    <text evidence="8">Belongs to the TRAP transporter small permease family.</text>
</comment>
<dbReference type="Proteomes" id="UP001232445">
    <property type="component" value="Unassembled WGS sequence"/>
</dbReference>
<evidence type="ECO:0000256" key="5">
    <source>
        <dbReference type="ARBA" id="ARBA00022692"/>
    </source>
</evidence>
<evidence type="ECO:0000259" key="10">
    <source>
        <dbReference type="Pfam" id="PF04290"/>
    </source>
</evidence>
<evidence type="ECO:0000313" key="12">
    <source>
        <dbReference type="Proteomes" id="UP001232445"/>
    </source>
</evidence>
<reference evidence="11 12" key="1">
    <citation type="submission" date="2023-07" db="EMBL/GenBank/DDBJ databases">
        <title>Genomic Encyclopedia of Type Strains, Phase IV (KMG-IV): sequencing the most valuable type-strain genomes for metagenomic binning, comparative biology and taxonomic classification.</title>
        <authorList>
            <person name="Goeker M."/>
        </authorList>
    </citation>
    <scope>NUCLEOTIDE SEQUENCE [LARGE SCALE GENOMIC DNA]</scope>
    <source>
        <strain evidence="11 12">DSM 17740</strain>
    </source>
</reference>
<feature type="transmembrane region" description="Helical" evidence="9">
    <location>
        <begin position="48"/>
        <end position="66"/>
    </location>
</feature>
<keyword evidence="6 9" id="KW-1133">Transmembrane helix</keyword>
<dbReference type="Pfam" id="PF04290">
    <property type="entry name" value="DctQ"/>
    <property type="match status" value="1"/>
</dbReference>
<evidence type="ECO:0000256" key="4">
    <source>
        <dbReference type="ARBA" id="ARBA00022519"/>
    </source>
</evidence>
<dbReference type="PANTHER" id="PTHR35011">
    <property type="entry name" value="2,3-DIKETO-L-GULONATE TRAP TRANSPORTER SMALL PERMEASE PROTEIN YIAM"/>
    <property type="match status" value="1"/>
</dbReference>
<organism evidence="11 12">
    <name type="scientific">Caldalkalibacillus uzonensis</name>
    <dbReference type="NCBI Taxonomy" id="353224"/>
    <lineage>
        <taxon>Bacteria</taxon>
        <taxon>Bacillati</taxon>
        <taxon>Bacillota</taxon>
        <taxon>Bacilli</taxon>
        <taxon>Bacillales</taxon>
        <taxon>Bacillaceae</taxon>
        <taxon>Caldalkalibacillus</taxon>
    </lineage>
</organism>
<evidence type="ECO:0000256" key="2">
    <source>
        <dbReference type="ARBA" id="ARBA00022448"/>
    </source>
</evidence>
<feature type="transmembrane region" description="Helical" evidence="9">
    <location>
        <begin position="129"/>
        <end position="147"/>
    </location>
</feature>
<keyword evidence="4" id="KW-0997">Cell inner membrane</keyword>
<keyword evidence="3" id="KW-1003">Cell membrane</keyword>